<dbReference type="Proteomes" id="UP000663444">
    <property type="component" value="Chromosome"/>
</dbReference>
<proteinExistence type="predicted"/>
<evidence type="ECO:0000256" key="1">
    <source>
        <dbReference type="SAM" id="SignalP"/>
    </source>
</evidence>
<keyword evidence="1" id="KW-0732">Signal</keyword>
<evidence type="ECO:0000313" key="4">
    <source>
        <dbReference type="Proteomes" id="UP000663444"/>
    </source>
</evidence>
<evidence type="ECO:0000313" key="3">
    <source>
        <dbReference type="EMBL" id="QRJ63056.1"/>
    </source>
</evidence>
<dbReference type="RefSeq" id="WP_203386584.1">
    <property type="nucleotide sequence ID" value="NZ_CP064781.1"/>
</dbReference>
<dbReference type="SMART" id="SM00867">
    <property type="entry name" value="YceI"/>
    <property type="match status" value="1"/>
</dbReference>
<keyword evidence="4" id="KW-1185">Reference proteome</keyword>
<dbReference type="Pfam" id="PF04264">
    <property type="entry name" value="YceI"/>
    <property type="match status" value="1"/>
</dbReference>
<sequence length="241" mass="25602">MAAGRASRPARRWLLALAVAVLAACAPGVPPEEAALAPPAEPPAGFPAADYRRAAAAGHRVLQVDPAQSRIVVEVRRDGPLARLGHDHVVASHDLRGQVDLDAGRADLYLALARLVVDDPAQRAAAGFAEPPDERAIAGTRRNMLTRVLDAGRFPFATIAVRRDAPDAPTVRAAITVHGATREFDVPVSSETLADGIAVAGRIDFRQSDFGIVPLTALNGALRVADRLDLHFRIVARRRDA</sequence>
<dbReference type="KEGG" id="ares:IWH25_15070"/>
<dbReference type="EMBL" id="CP064781">
    <property type="protein sequence ID" value="QRJ63056.1"/>
    <property type="molecule type" value="Genomic_DNA"/>
</dbReference>
<dbReference type="SUPFAM" id="SSF101874">
    <property type="entry name" value="YceI-like"/>
    <property type="match status" value="1"/>
</dbReference>
<dbReference type="Gene3D" id="2.40.128.110">
    <property type="entry name" value="Lipid/polyisoprenoid-binding, YceI-like"/>
    <property type="match status" value="1"/>
</dbReference>
<name>A0A974SMH1_9RHOO</name>
<organism evidence="3 4">
    <name type="scientific">Azospira restricta</name>
    <dbReference type="NCBI Taxonomy" id="404405"/>
    <lineage>
        <taxon>Bacteria</taxon>
        <taxon>Pseudomonadati</taxon>
        <taxon>Pseudomonadota</taxon>
        <taxon>Betaproteobacteria</taxon>
        <taxon>Rhodocyclales</taxon>
        <taxon>Rhodocyclaceae</taxon>
        <taxon>Azospira</taxon>
    </lineage>
</organism>
<feature type="domain" description="Lipid/polyisoprenoid-binding YceI-like" evidence="2">
    <location>
        <begin position="61"/>
        <end position="237"/>
    </location>
</feature>
<evidence type="ECO:0000259" key="2">
    <source>
        <dbReference type="SMART" id="SM00867"/>
    </source>
</evidence>
<dbReference type="AlphaFoldDB" id="A0A974SMH1"/>
<dbReference type="InterPro" id="IPR007372">
    <property type="entry name" value="Lipid/polyisoprenoid-bd_YceI"/>
</dbReference>
<protein>
    <submittedName>
        <fullName evidence="3">YceI family protein</fullName>
    </submittedName>
</protein>
<feature type="signal peptide" evidence="1">
    <location>
        <begin position="1"/>
        <end position="34"/>
    </location>
</feature>
<reference evidence="3" key="1">
    <citation type="submission" date="2020-11" db="EMBL/GenBank/DDBJ databases">
        <title>Azospira restricta DSM 18626 genome sequence.</title>
        <authorList>
            <person name="Moe W.M."/>
        </authorList>
    </citation>
    <scope>NUCLEOTIDE SEQUENCE</scope>
    <source>
        <strain evidence="3">DSM 18626</strain>
    </source>
</reference>
<accession>A0A974SMH1</accession>
<feature type="chain" id="PRO_5038045352" evidence="1">
    <location>
        <begin position="35"/>
        <end position="241"/>
    </location>
</feature>
<dbReference type="InterPro" id="IPR036761">
    <property type="entry name" value="TTHA0802/YceI-like_sf"/>
</dbReference>
<gene>
    <name evidence="3" type="ORF">IWH25_15070</name>
</gene>
<dbReference type="PROSITE" id="PS51257">
    <property type="entry name" value="PROKAR_LIPOPROTEIN"/>
    <property type="match status" value="1"/>
</dbReference>